<feature type="region of interest" description="Disordered" evidence="1">
    <location>
        <begin position="1353"/>
        <end position="1422"/>
    </location>
</feature>
<feature type="compositionally biased region" description="Polar residues" evidence="1">
    <location>
        <begin position="1227"/>
        <end position="1237"/>
    </location>
</feature>
<protein>
    <submittedName>
        <fullName evidence="2">MIF4G domain containing protein</fullName>
    </submittedName>
</protein>
<dbReference type="GO" id="GO:0005737">
    <property type="term" value="C:cytoplasm"/>
    <property type="evidence" value="ECO:0007669"/>
    <property type="project" value="TreeGrafter"/>
</dbReference>
<dbReference type="GO" id="GO:0035145">
    <property type="term" value="C:exon-exon junction complex"/>
    <property type="evidence" value="ECO:0007669"/>
    <property type="project" value="TreeGrafter"/>
</dbReference>
<evidence type="ECO:0000313" key="3">
    <source>
        <dbReference type="Proteomes" id="UP000266743"/>
    </source>
</evidence>
<feature type="region of interest" description="Disordered" evidence="1">
    <location>
        <begin position="1064"/>
        <end position="1104"/>
    </location>
</feature>
<feature type="region of interest" description="Disordered" evidence="1">
    <location>
        <begin position="148"/>
        <end position="184"/>
    </location>
</feature>
<dbReference type="PANTHER" id="PTHR12839">
    <property type="entry name" value="NONSENSE-MEDIATED MRNA DECAY PROTEIN 2 UP-FRAMESHIFT SUPPRESSOR 2"/>
    <property type="match status" value="1"/>
</dbReference>
<feature type="compositionally biased region" description="Acidic residues" evidence="1">
    <location>
        <begin position="1215"/>
        <end position="1224"/>
    </location>
</feature>
<dbReference type="Proteomes" id="UP000266743">
    <property type="component" value="Unassembled WGS sequence"/>
</dbReference>
<feature type="region of interest" description="Disordered" evidence="1">
    <location>
        <begin position="1190"/>
        <end position="1295"/>
    </location>
</feature>
<feature type="compositionally biased region" description="Acidic residues" evidence="1">
    <location>
        <begin position="1242"/>
        <end position="1289"/>
    </location>
</feature>
<evidence type="ECO:0000313" key="2">
    <source>
        <dbReference type="EMBL" id="RHW67153.1"/>
    </source>
</evidence>
<dbReference type="InterPro" id="IPR039762">
    <property type="entry name" value="Nmd2/UPF2"/>
</dbReference>
<organism evidence="2 3">
    <name type="scientific">Trypanosoma brucei equiperdum</name>
    <dbReference type="NCBI Taxonomy" id="630700"/>
    <lineage>
        <taxon>Eukaryota</taxon>
        <taxon>Discoba</taxon>
        <taxon>Euglenozoa</taxon>
        <taxon>Kinetoplastea</taxon>
        <taxon>Metakinetoplastina</taxon>
        <taxon>Trypanosomatida</taxon>
        <taxon>Trypanosomatidae</taxon>
        <taxon>Trypanosoma</taxon>
    </lineage>
</organism>
<comment type="caution">
    <text evidence="2">The sequence shown here is derived from an EMBL/GenBank/DDBJ whole genome shotgun (WGS) entry which is preliminary data.</text>
</comment>
<dbReference type="EMBL" id="QSBY01000015">
    <property type="protein sequence ID" value="RHW67153.1"/>
    <property type="molecule type" value="Genomic_DNA"/>
</dbReference>
<proteinExistence type="predicted"/>
<gene>
    <name evidence="2" type="ORF">DPX39_000040200</name>
</gene>
<sequence length="1456" mass="162659">MSSSVLQFLTERMTLRERNRNPQPGRMAFAEKSPSLTSNLKKATALAKRFKDYSAEASEKVILDQLDVVSFAMFTSEAAQGVVQSLCQGTKMKASDAHSFVVVCSEVHQRYESFWPLVQKGVKENAEKVVSMEELKAAIQRMEVGAAPVGPSGGDGNAGAGSLGSTASSNGVASAAPGSSNNTLSTMKAPMEELNHLRLVVKVTCEWWLAGLLDDAKPVLAFLRLLHGVVEKRLSAPLSPSTTAAVLSLSAFIIREVGIEILGGTNAVVSRLFGAEGTVEDTSVQLSDLANYHGPMELTTGISKPKREDIFFVGSAGVRRVFNPTTKTSDVVDEASLQQAVELSAARLRCVRIMPGMYDSTDAEKEQFFALAVTTSKVALKSYLWHKTKLEEWWQLLGEQRDTRGNVVKTSTEDMQFRALAEQVERLHVTCDNLLGMLGYATPPPVKLTVLEPRVAKGIVVTSATKKFYAVSAAETLNRFESDEQRIFYEYVPDFLIISDELLKSLLSEKPSWDSLGRQGVLAQSPCAGVTDAREKKAHKRKEEGEGKDTASNSDTRCVGESRSPSYMKVSTTVERRLWLAWLAVPATLFDEYAVVLQLLEELEQCRSADAIDKWCVQYMQEALRPLEHSSGSVALGSVFFTNCRMLLAMEVWYSPWVQQPDMVPYLSRCIAEFSQYFPDMSEFIAGRLDAHWKSLCKADSGISEEKLRDQVEGTVRYICDLTKFGAIAHLAVFSVLRVGMEDLHGRISPYLISSVMKYCGFFLSRNQTTRQPFNKALGKLESALSKTTLNDEGSDLIRASLDFLHVPSAPRRPVAQVERSPLELYVRHLLNDVLSRQKYKFVCEKLVKVPWEDPAKRNGLVATLRDVQHLKWDNIPLLADLLADLGRAGHESLVLRIVETVAEDLRRDLEVVPRDTEVEAVEMTEEIRYYAEASQLHAEYRSMSLRLLDCVFITHLCRARVLSFRFVSYIVAQLLCYTPHPNGCSPDCSRLRCCVSLLSGSLTFLPWQQRDSRSRSAERLAGLHQLMRKMMALLFVHRYTIRALPLDLSQRLDELVSQLDECMRQGSGVGQPKGRDKHRGGEEKERSQDSVSESTAPPPGMRLPKSLQEAEAYAKVVEEEHVLPANVWYDRMCEKMRKSCREDFPHCRISSVQVRAASSSQVESTVAENVEENLMGLSTQDVDHVYDAVSSHGSDAGESYARGEYDVSTQSDGSSDESPDFDSDYSHSSTLSGFSRSDSDMISEENEDDDMDDEDDEEEEYSDVEEEEYSDDEEEEEEDEDEDEDEDDDNKKIAAAEALRLRIEEANLDAKLRALMSETQRDGIFRAASAATKGGAAERLIKQELTAGIRLHRQQQRSQQPHEESANRQEMKFVVLRRPVRGGGSTNTKPGGTSAGADPHGASANEGVDRNTLTLPRDTEFARSALHLQEQHRRQRDELREVTLRINRMQESERR</sequence>
<feature type="compositionally biased region" description="Basic and acidic residues" evidence="1">
    <location>
        <begin position="1080"/>
        <end position="1089"/>
    </location>
</feature>
<dbReference type="InterPro" id="IPR016024">
    <property type="entry name" value="ARM-type_fold"/>
</dbReference>
<reference evidence="2 3" key="1">
    <citation type="submission" date="2018-09" db="EMBL/GenBank/DDBJ databases">
        <title>whole genome sequence of T. equiperdum IVM-t1 strain.</title>
        <authorList>
            <person name="Suganuma K."/>
        </authorList>
    </citation>
    <scope>NUCLEOTIDE SEQUENCE [LARGE SCALE GENOMIC DNA]</scope>
    <source>
        <strain evidence="2 3">IVM-t1</strain>
    </source>
</reference>
<feature type="compositionally biased region" description="Gly residues" evidence="1">
    <location>
        <begin position="151"/>
        <end position="162"/>
    </location>
</feature>
<feature type="compositionally biased region" description="Basic and acidic residues" evidence="1">
    <location>
        <begin position="1361"/>
        <end position="1372"/>
    </location>
</feature>
<feature type="region of interest" description="Disordered" evidence="1">
    <location>
        <begin position="527"/>
        <end position="559"/>
    </location>
</feature>
<dbReference type="SUPFAM" id="SSF48371">
    <property type="entry name" value="ARM repeat"/>
    <property type="match status" value="2"/>
</dbReference>
<evidence type="ECO:0000256" key="1">
    <source>
        <dbReference type="SAM" id="MobiDB-lite"/>
    </source>
</evidence>
<dbReference type="PANTHER" id="PTHR12839:SF7">
    <property type="entry name" value="REGULATOR OF NONSENSE TRANSCRIPTS 2"/>
    <property type="match status" value="1"/>
</dbReference>
<dbReference type="GO" id="GO:0000184">
    <property type="term" value="P:nuclear-transcribed mRNA catabolic process, nonsense-mediated decay"/>
    <property type="evidence" value="ECO:0007669"/>
    <property type="project" value="InterPro"/>
</dbReference>
<name>A0A3L6KRH6_9TRYP</name>
<dbReference type="Gene3D" id="1.25.40.180">
    <property type="match status" value="3"/>
</dbReference>
<accession>A0A3L6KRH6</accession>